<dbReference type="RefSeq" id="XP_049136468.1">
    <property type="nucleotide sequence ID" value="XM_049280511.1"/>
</dbReference>
<feature type="compositionally biased region" description="Polar residues" evidence="1">
    <location>
        <begin position="178"/>
        <end position="188"/>
    </location>
</feature>
<feature type="compositionally biased region" description="Pro residues" evidence="1">
    <location>
        <begin position="465"/>
        <end position="476"/>
    </location>
</feature>
<keyword evidence="2" id="KW-0812">Transmembrane</keyword>
<dbReference type="Proteomes" id="UP000830671">
    <property type="component" value="Chromosome 1"/>
</dbReference>
<proteinExistence type="predicted"/>
<name>A0A9Q8SCP8_9PEZI</name>
<dbReference type="KEGG" id="clup:CLUP02_01471"/>
<feature type="transmembrane region" description="Helical" evidence="2">
    <location>
        <begin position="41"/>
        <end position="66"/>
    </location>
</feature>
<keyword evidence="2" id="KW-1133">Transmembrane helix</keyword>
<sequence>MSVRLLQSSGLGRHRVLTGGKAPWGAVWRCKERGFEVSAQAVVAFLIPYLLSTMVSILSAMVPMALIRMLFNCGFTAACFSPNWADVMQKRSSSCATDQMVRDVTAMIGRPATLTGGLWPGLATGTGPRVVALGPTSGCKTRRIGSGPTTARDTRYSTLCFTQRNPKRVSNKGWPQSYLASSKPQAVTQKLGDKLQSRGSDGDQEGSALRETTCQSRTILTNVRNCPPFFETFPVEAQCARTPHKNLTYLRVAGDRRTTEIAHAQPQYAATLTPTRHPDCSEYLVFRCLPIFGLVFCHRRQLDGPSRTSGRACHIGRTLRGILGGARCRRPLMYVLLVLPPVDQTIKGFHCSKPLTWEVLEWACVLRTQPIPPLERLGLMRVGRGGRYSKARQAPKEAFRKDVNCRASVRFLESSLARLCHYDHSGFVPLNCRQGLYHPIQNIDIKMRSTWSISLMEENNKPHPKPQPDPPVPVPDNPDDRRRS</sequence>
<accession>A0A9Q8SCP8</accession>
<evidence type="ECO:0000313" key="3">
    <source>
        <dbReference type="EMBL" id="UQC74819.1"/>
    </source>
</evidence>
<organism evidence="3 4">
    <name type="scientific">Colletotrichum lupini</name>
    <dbReference type="NCBI Taxonomy" id="145971"/>
    <lineage>
        <taxon>Eukaryota</taxon>
        <taxon>Fungi</taxon>
        <taxon>Dikarya</taxon>
        <taxon>Ascomycota</taxon>
        <taxon>Pezizomycotina</taxon>
        <taxon>Sordariomycetes</taxon>
        <taxon>Hypocreomycetidae</taxon>
        <taxon>Glomerellales</taxon>
        <taxon>Glomerellaceae</taxon>
        <taxon>Colletotrichum</taxon>
        <taxon>Colletotrichum acutatum species complex</taxon>
    </lineage>
</organism>
<keyword evidence="4" id="KW-1185">Reference proteome</keyword>
<dbReference type="GeneID" id="73335521"/>
<reference evidence="3" key="1">
    <citation type="journal article" date="2021" name="Mol. Plant Microbe Interact.">
        <title>Complete Genome Sequence of the Plant-Pathogenic Fungus Colletotrichum lupini.</title>
        <authorList>
            <person name="Baroncelli R."/>
            <person name="Pensec F."/>
            <person name="Da Lio D."/>
            <person name="Boufleur T."/>
            <person name="Vicente I."/>
            <person name="Sarrocco S."/>
            <person name="Picot A."/>
            <person name="Baraldi E."/>
            <person name="Sukno S."/>
            <person name="Thon M."/>
            <person name="Le Floch G."/>
        </authorList>
    </citation>
    <scope>NUCLEOTIDE SEQUENCE</scope>
    <source>
        <strain evidence="3">IMI 504893</strain>
    </source>
</reference>
<dbReference type="EMBL" id="CP019471">
    <property type="protein sequence ID" value="UQC74819.1"/>
    <property type="molecule type" value="Genomic_DNA"/>
</dbReference>
<evidence type="ECO:0000256" key="1">
    <source>
        <dbReference type="SAM" id="MobiDB-lite"/>
    </source>
</evidence>
<gene>
    <name evidence="3" type="ORF">CLUP02_01471</name>
</gene>
<feature type="region of interest" description="Disordered" evidence="1">
    <location>
        <begin position="167"/>
        <end position="211"/>
    </location>
</feature>
<dbReference type="AlphaFoldDB" id="A0A9Q8SCP8"/>
<evidence type="ECO:0000256" key="2">
    <source>
        <dbReference type="SAM" id="Phobius"/>
    </source>
</evidence>
<protein>
    <submittedName>
        <fullName evidence="3">Uncharacterized protein</fullName>
    </submittedName>
</protein>
<keyword evidence="2" id="KW-0472">Membrane</keyword>
<evidence type="ECO:0000313" key="4">
    <source>
        <dbReference type="Proteomes" id="UP000830671"/>
    </source>
</evidence>
<feature type="region of interest" description="Disordered" evidence="1">
    <location>
        <begin position="457"/>
        <end position="484"/>
    </location>
</feature>